<dbReference type="PANTHER" id="PTHR10434">
    <property type="entry name" value="1-ACYL-SN-GLYCEROL-3-PHOSPHATE ACYLTRANSFERASE"/>
    <property type="match status" value="1"/>
</dbReference>
<dbReference type="CDD" id="cd07989">
    <property type="entry name" value="LPLAT_AGPAT-like"/>
    <property type="match status" value="1"/>
</dbReference>
<evidence type="ECO:0000313" key="7">
    <source>
        <dbReference type="EMBL" id="SNS36722.1"/>
    </source>
</evidence>
<name>A0A239DYC7_9BACT</name>
<evidence type="ECO:0000256" key="1">
    <source>
        <dbReference type="ARBA" id="ARBA00005189"/>
    </source>
</evidence>
<dbReference type="Proteomes" id="UP000198356">
    <property type="component" value="Unassembled WGS sequence"/>
</dbReference>
<keyword evidence="2" id="KW-0444">Lipid biosynthesis</keyword>
<dbReference type="GO" id="GO:0006654">
    <property type="term" value="P:phosphatidic acid biosynthetic process"/>
    <property type="evidence" value="ECO:0007669"/>
    <property type="project" value="TreeGrafter"/>
</dbReference>
<dbReference type="InterPro" id="IPR002123">
    <property type="entry name" value="Plipid/glycerol_acylTrfase"/>
</dbReference>
<evidence type="ECO:0000256" key="2">
    <source>
        <dbReference type="ARBA" id="ARBA00022516"/>
    </source>
</evidence>
<sequence>MLTAVRASVRLAWFIVLLLAAIVDGTLFGPRNRAQGALWCHRWALRIVRGIGVNYTVTGTLPTSGPVVVVSNHLSYLDAILYNAATPFVMVSKSEVRRWPLIGWIAARAGTIFIQRANVAGGRTQTRDEVNAEMDDALRLAPAVLFFPEGTSTGGAEVLPFRRGLFHSVLEHHVPVQAAAIHYTLNEPNPGMTVEDDVCYHGKHDFLTHLYRFLGLRGFHAHLHFGEIIPGADHYAIAENAHAAVAAIYAELQQERAVAHV</sequence>
<dbReference type="SUPFAM" id="SSF69593">
    <property type="entry name" value="Glycerol-3-phosphate (1)-acyltransferase"/>
    <property type="match status" value="1"/>
</dbReference>
<feature type="domain" description="Phospholipid/glycerol acyltransferase" evidence="6">
    <location>
        <begin position="67"/>
        <end position="184"/>
    </location>
</feature>
<keyword evidence="4" id="KW-0443">Lipid metabolism</keyword>
<organism evidence="7 8">
    <name type="scientific">Granulicella rosea</name>
    <dbReference type="NCBI Taxonomy" id="474952"/>
    <lineage>
        <taxon>Bacteria</taxon>
        <taxon>Pseudomonadati</taxon>
        <taxon>Acidobacteriota</taxon>
        <taxon>Terriglobia</taxon>
        <taxon>Terriglobales</taxon>
        <taxon>Acidobacteriaceae</taxon>
        <taxon>Granulicella</taxon>
    </lineage>
</organism>
<dbReference type="PANTHER" id="PTHR10434:SF64">
    <property type="entry name" value="1-ACYL-SN-GLYCEROL-3-PHOSPHATE ACYLTRANSFERASE-RELATED"/>
    <property type="match status" value="1"/>
</dbReference>
<dbReference type="EMBL" id="FZOU01000001">
    <property type="protein sequence ID" value="SNS36722.1"/>
    <property type="molecule type" value="Genomic_DNA"/>
</dbReference>
<dbReference type="AlphaFoldDB" id="A0A239DYC7"/>
<keyword evidence="8" id="KW-1185">Reference proteome</keyword>
<evidence type="ECO:0000256" key="3">
    <source>
        <dbReference type="ARBA" id="ARBA00022679"/>
    </source>
</evidence>
<gene>
    <name evidence="7" type="ORF">SAMN05421770_101678</name>
</gene>
<dbReference type="OrthoDB" id="9803035at2"/>
<comment type="pathway">
    <text evidence="1">Lipid metabolism.</text>
</comment>
<dbReference type="GO" id="GO:0003841">
    <property type="term" value="F:1-acylglycerol-3-phosphate O-acyltransferase activity"/>
    <property type="evidence" value="ECO:0007669"/>
    <property type="project" value="TreeGrafter"/>
</dbReference>
<keyword evidence="3 7" id="KW-0808">Transferase</keyword>
<proteinExistence type="predicted"/>
<evidence type="ECO:0000256" key="5">
    <source>
        <dbReference type="ARBA" id="ARBA00023315"/>
    </source>
</evidence>
<protein>
    <submittedName>
        <fullName evidence="7">Lyso-ornithine lipid acyltransferase</fullName>
    </submittedName>
</protein>
<accession>A0A239DYC7</accession>
<evidence type="ECO:0000259" key="6">
    <source>
        <dbReference type="SMART" id="SM00563"/>
    </source>
</evidence>
<evidence type="ECO:0000313" key="8">
    <source>
        <dbReference type="Proteomes" id="UP000198356"/>
    </source>
</evidence>
<dbReference type="SMART" id="SM00563">
    <property type="entry name" value="PlsC"/>
    <property type="match status" value="1"/>
</dbReference>
<evidence type="ECO:0000256" key="4">
    <source>
        <dbReference type="ARBA" id="ARBA00023098"/>
    </source>
</evidence>
<keyword evidence="5 7" id="KW-0012">Acyltransferase</keyword>
<reference evidence="7 8" key="1">
    <citation type="submission" date="2017-06" db="EMBL/GenBank/DDBJ databases">
        <authorList>
            <person name="Kim H.J."/>
            <person name="Triplett B.A."/>
        </authorList>
    </citation>
    <scope>NUCLEOTIDE SEQUENCE [LARGE SCALE GENOMIC DNA]</scope>
    <source>
        <strain evidence="7 8">DSM 18704</strain>
    </source>
</reference>
<dbReference type="Pfam" id="PF01553">
    <property type="entry name" value="Acyltransferase"/>
    <property type="match status" value="1"/>
</dbReference>